<keyword evidence="6 7" id="KW-0472">Membrane</keyword>
<dbReference type="EMBL" id="BOMN01000140">
    <property type="protein sequence ID" value="GIE26270.1"/>
    <property type="molecule type" value="Genomic_DNA"/>
</dbReference>
<keyword evidence="4 7" id="KW-0812">Transmembrane</keyword>
<comment type="subcellular location">
    <subcellularLocation>
        <location evidence="1 7">Cell membrane</location>
        <topology evidence="1 7">Multi-pass membrane protein</topology>
    </subcellularLocation>
</comment>
<keyword evidence="2 7" id="KW-0813">Transport</keyword>
<feature type="transmembrane region" description="Helical" evidence="7">
    <location>
        <begin position="91"/>
        <end position="110"/>
    </location>
</feature>
<evidence type="ECO:0000256" key="3">
    <source>
        <dbReference type="ARBA" id="ARBA00022475"/>
    </source>
</evidence>
<evidence type="ECO:0000256" key="7">
    <source>
        <dbReference type="RuleBase" id="RU363032"/>
    </source>
</evidence>
<organism evidence="9 10">
    <name type="scientific">Winogradskya humida</name>
    <dbReference type="NCBI Taxonomy" id="113566"/>
    <lineage>
        <taxon>Bacteria</taxon>
        <taxon>Bacillati</taxon>
        <taxon>Actinomycetota</taxon>
        <taxon>Actinomycetes</taxon>
        <taxon>Micromonosporales</taxon>
        <taxon>Micromonosporaceae</taxon>
        <taxon>Winogradskya</taxon>
    </lineage>
</organism>
<sequence length="293" mass="32985">MTTVLQRPQIKIPATDRRVRRERRLTWIARHSIAIVLAIMFLTPVVYLVLLSVMTSQQALTSDYWPNSWHFENYVRVFQVTPLPRYLLNTVIYAVAATGFMLLSSVPAAYALAKLKFRGRNALFLTVICMMMLPPQVVTVPLYLMWAGYGLTGSLTPLIVPMLFGDAFCIFLMRQFLLTIPTDYLDAARVDGCGEWRTLIRVVLPMARPGIAAAGLFQFFYAWNDYYGPLLYTSENESSWTLSLGLASFHGVHHVDWNLVTAATVLAMIPIVVVFFFAQKAFVQGVTLTGVKG</sequence>
<keyword evidence="3" id="KW-1003">Cell membrane</keyword>
<dbReference type="CDD" id="cd06261">
    <property type="entry name" value="TM_PBP2"/>
    <property type="match status" value="1"/>
</dbReference>
<dbReference type="SUPFAM" id="SSF161098">
    <property type="entry name" value="MetI-like"/>
    <property type="match status" value="1"/>
</dbReference>
<evidence type="ECO:0000313" key="9">
    <source>
        <dbReference type="EMBL" id="GIE26270.1"/>
    </source>
</evidence>
<evidence type="ECO:0000256" key="1">
    <source>
        <dbReference type="ARBA" id="ARBA00004651"/>
    </source>
</evidence>
<proteinExistence type="inferred from homology"/>
<protein>
    <submittedName>
        <fullName evidence="9">Sugar ABC transporter permease</fullName>
    </submittedName>
</protein>
<comment type="similarity">
    <text evidence="7">Belongs to the binding-protein-dependent transport system permease family.</text>
</comment>
<keyword evidence="5 7" id="KW-1133">Transmembrane helix</keyword>
<feature type="transmembrane region" description="Helical" evidence="7">
    <location>
        <begin position="257"/>
        <end position="278"/>
    </location>
</feature>
<evidence type="ECO:0000259" key="8">
    <source>
        <dbReference type="PROSITE" id="PS50928"/>
    </source>
</evidence>
<dbReference type="PROSITE" id="PS50928">
    <property type="entry name" value="ABC_TM1"/>
    <property type="match status" value="1"/>
</dbReference>
<evidence type="ECO:0000256" key="6">
    <source>
        <dbReference type="ARBA" id="ARBA00023136"/>
    </source>
</evidence>
<name>A0ABQ4A601_9ACTN</name>
<dbReference type="RefSeq" id="WP_203843178.1">
    <property type="nucleotide sequence ID" value="NZ_BAAATV010000032.1"/>
</dbReference>
<keyword evidence="10" id="KW-1185">Reference proteome</keyword>
<dbReference type="Gene3D" id="1.10.3720.10">
    <property type="entry name" value="MetI-like"/>
    <property type="match status" value="1"/>
</dbReference>
<gene>
    <name evidence="9" type="ORF">Ahu01nite_093720</name>
</gene>
<dbReference type="InterPro" id="IPR000515">
    <property type="entry name" value="MetI-like"/>
</dbReference>
<feature type="transmembrane region" description="Helical" evidence="7">
    <location>
        <begin position="198"/>
        <end position="223"/>
    </location>
</feature>
<dbReference type="PANTHER" id="PTHR43744:SF12">
    <property type="entry name" value="ABC TRANSPORTER PERMEASE PROTEIN MG189-RELATED"/>
    <property type="match status" value="1"/>
</dbReference>
<reference evidence="9 10" key="1">
    <citation type="submission" date="2021-01" db="EMBL/GenBank/DDBJ databases">
        <title>Whole genome shotgun sequence of Actinoplanes humidus NBRC 14915.</title>
        <authorList>
            <person name="Komaki H."/>
            <person name="Tamura T."/>
        </authorList>
    </citation>
    <scope>NUCLEOTIDE SEQUENCE [LARGE SCALE GENOMIC DNA]</scope>
    <source>
        <strain evidence="9 10">NBRC 14915</strain>
    </source>
</reference>
<feature type="transmembrane region" description="Helical" evidence="7">
    <location>
        <begin position="27"/>
        <end position="50"/>
    </location>
</feature>
<accession>A0ABQ4A601</accession>
<feature type="transmembrane region" description="Helical" evidence="7">
    <location>
        <begin position="122"/>
        <end position="146"/>
    </location>
</feature>
<evidence type="ECO:0000256" key="4">
    <source>
        <dbReference type="ARBA" id="ARBA00022692"/>
    </source>
</evidence>
<evidence type="ECO:0000256" key="2">
    <source>
        <dbReference type="ARBA" id="ARBA00022448"/>
    </source>
</evidence>
<comment type="caution">
    <text evidence="9">The sequence shown here is derived from an EMBL/GenBank/DDBJ whole genome shotgun (WGS) entry which is preliminary data.</text>
</comment>
<dbReference type="InterPro" id="IPR035906">
    <property type="entry name" value="MetI-like_sf"/>
</dbReference>
<feature type="transmembrane region" description="Helical" evidence="7">
    <location>
        <begin position="158"/>
        <end position="177"/>
    </location>
</feature>
<feature type="domain" description="ABC transmembrane type-1" evidence="8">
    <location>
        <begin position="87"/>
        <end position="278"/>
    </location>
</feature>
<dbReference type="Pfam" id="PF00528">
    <property type="entry name" value="BPD_transp_1"/>
    <property type="match status" value="1"/>
</dbReference>
<dbReference type="Proteomes" id="UP000603200">
    <property type="component" value="Unassembled WGS sequence"/>
</dbReference>
<evidence type="ECO:0000313" key="10">
    <source>
        <dbReference type="Proteomes" id="UP000603200"/>
    </source>
</evidence>
<evidence type="ECO:0000256" key="5">
    <source>
        <dbReference type="ARBA" id="ARBA00022989"/>
    </source>
</evidence>
<dbReference type="PANTHER" id="PTHR43744">
    <property type="entry name" value="ABC TRANSPORTER PERMEASE PROTEIN MG189-RELATED-RELATED"/>
    <property type="match status" value="1"/>
</dbReference>